<name>M8A0K6_TRIUA</name>
<evidence type="ECO:0000313" key="1">
    <source>
        <dbReference type="EMBL" id="EMS68943.1"/>
    </source>
</evidence>
<dbReference type="AlphaFoldDB" id="M8A0K6"/>
<protein>
    <submittedName>
        <fullName evidence="1">Uncharacterized protein</fullName>
    </submittedName>
</protein>
<reference evidence="1" key="1">
    <citation type="journal article" date="2013" name="Nature">
        <title>Draft genome of the wheat A-genome progenitor Triticum urartu.</title>
        <authorList>
            <person name="Ling H.Q."/>
            <person name="Zhao S."/>
            <person name="Liu D."/>
            <person name="Wang J."/>
            <person name="Sun H."/>
            <person name="Zhang C."/>
            <person name="Fan H."/>
            <person name="Li D."/>
            <person name="Dong L."/>
            <person name="Tao Y."/>
            <person name="Gao C."/>
            <person name="Wu H."/>
            <person name="Li Y."/>
            <person name="Cui Y."/>
            <person name="Guo X."/>
            <person name="Zheng S."/>
            <person name="Wang B."/>
            <person name="Yu K."/>
            <person name="Liang Q."/>
            <person name="Yang W."/>
            <person name="Lou X."/>
            <person name="Chen J."/>
            <person name="Feng M."/>
            <person name="Jian J."/>
            <person name="Zhang X."/>
            <person name="Luo G."/>
            <person name="Jiang Y."/>
            <person name="Liu J."/>
            <person name="Wang Z."/>
            <person name="Sha Y."/>
            <person name="Zhang B."/>
            <person name="Wu H."/>
            <person name="Tang D."/>
            <person name="Shen Q."/>
            <person name="Xue P."/>
            <person name="Zou S."/>
            <person name="Wang X."/>
            <person name="Liu X."/>
            <person name="Wang F."/>
            <person name="Yang Y."/>
            <person name="An X."/>
            <person name="Dong Z."/>
            <person name="Zhang K."/>
            <person name="Zhang X."/>
            <person name="Luo M.C."/>
            <person name="Dvorak J."/>
            <person name="Tong Y."/>
            <person name="Wang J."/>
            <person name="Yang H."/>
            <person name="Li Z."/>
            <person name="Wang D."/>
            <person name="Zhang A."/>
            <person name="Wang J."/>
        </authorList>
    </citation>
    <scope>NUCLEOTIDE SEQUENCE</scope>
</reference>
<organism evidence="1">
    <name type="scientific">Triticum urartu</name>
    <name type="common">Red wild einkorn</name>
    <name type="synonym">Crithodium urartu</name>
    <dbReference type="NCBI Taxonomy" id="4572"/>
    <lineage>
        <taxon>Eukaryota</taxon>
        <taxon>Viridiplantae</taxon>
        <taxon>Streptophyta</taxon>
        <taxon>Embryophyta</taxon>
        <taxon>Tracheophyta</taxon>
        <taxon>Spermatophyta</taxon>
        <taxon>Magnoliopsida</taxon>
        <taxon>Liliopsida</taxon>
        <taxon>Poales</taxon>
        <taxon>Poaceae</taxon>
        <taxon>BOP clade</taxon>
        <taxon>Pooideae</taxon>
        <taxon>Triticodae</taxon>
        <taxon>Triticeae</taxon>
        <taxon>Triticinae</taxon>
        <taxon>Triticum</taxon>
    </lineage>
</organism>
<proteinExistence type="predicted"/>
<dbReference type="EMBL" id="KD000058">
    <property type="protein sequence ID" value="EMS68943.1"/>
    <property type="molecule type" value="Genomic_DNA"/>
</dbReference>
<gene>
    <name evidence="1" type="ORF">TRIUR3_33446</name>
</gene>
<accession>M8A0K6</accession>
<sequence length="96" mass="10377">MSMPPPATPRCSPSPSRFMLPGLLRLQPAGRSARVCCSLRDPRRDDIGDSVHRGPSLSQICDGGMAQETYATGMLRSKCSALLDLIPPPLLEDMPK</sequence>